<dbReference type="EMBL" id="JAQQWP010000008">
    <property type="protein sequence ID" value="KAK8105350.1"/>
    <property type="molecule type" value="Genomic_DNA"/>
</dbReference>
<keyword evidence="1" id="KW-0175">Coiled coil</keyword>
<feature type="compositionally biased region" description="Basic and acidic residues" evidence="2">
    <location>
        <begin position="385"/>
        <end position="396"/>
    </location>
</feature>
<feature type="compositionally biased region" description="Basic and acidic residues" evidence="2">
    <location>
        <begin position="72"/>
        <end position="83"/>
    </location>
</feature>
<comment type="caution">
    <text evidence="3">The sequence shown here is derived from an EMBL/GenBank/DDBJ whole genome shotgun (WGS) entry which is preliminary data.</text>
</comment>
<dbReference type="Proteomes" id="UP001392437">
    <property type="component" value="Unassembled WGS sequence"/>
</dbReference>
<evidence type="ECO:0000313" key="3">
    <source>
        <dbReference type="EMBL" id="KAK8105350.1"/>
    </source>
</evidence>
<evidence type="ECO:0000313" key="4">
    <source>
        <dbReference type="Proteomes" id="UP001392437"/>
    </source>
</evidence>
<feature type="region of interest" description="Disordered" evidence="2">
    <location>
        <begin position="445"/>
        <end position="467"/>
    </location>
</feature>
<evidence type="ECO:0000256" key="1">
    <source>
        <dbReference type="SAM" id="Coils"/>
    </source>
</evidence>
<organism evidence="3 4">
    <name type="scientific">Apiospora kogelbergensis</name>
    <dbReference type="NCBI Taxonomy" id="1337665"/>
    <lineage>
        <taxon>Eukaryota</taxon>
        <taxon>Fungi</taxon>
        <taxon>Dikarya</taxon>
        <taxon>Ascomycota</taxon>
        <taxon>Pezizomycotina</taxon>
        <taxon>Sordariomycetes</taxon>
        <taxon>Xylariomycetidae</taxon>
        <taxon>Amphisphaeriales</taxon>
        <taxon>Apiosporaceae</taxon>
        <taxon>Apiospora</taxon>
    </lineage>
</organism>
<keyword evidence="4" id="KW-1185">Reference proteome</keyword>
<feature type="compositionally biased region" description="Polar residues" evidence="2">
    <location>
        <begin position="276"/>
        <end position="285"/>
    </location>
</feature>
<feature type="compositionally biased region" description="Basic and acidic residues" evidence="2">
    <location>
        <begin position="358"/>
        <end position="376"/>
    </location>
</feature>
<feature type="coiled-coil region" evidence="1">
    <location>
        <begin position="551"/>
        <end position="585"/>
    </location>
</feature>
<gene>
    <name evidence="3" type="ORF">PG999_008709</name>
</gene>
<feature type="compositionally biased region" description="Polar residues" evidence="2">
    <location>
        <begin position="1"/>
        <end position="17"/>
    </location>
</feature>
<accession>A0AAW0QH96</accession>
<evidence type="ECO:0000256" key="2">
    <source>
        <dbReference type="SAM" id="MobiDB-lite"/>
    </source>
</evidence>
<feature type="region of interest" description="Disordered" evidence="2">
    <location>
        <begin position="276"/>
        <end position="409"/>
    </location>
</feature>
<name>A0AAW0QH96_9PEZI</name>
<dbReference type="AlphaFoldDB" id="A0AAW0QH96"/>
<feature type="compositionally biased region" description="Basic and acidic residues" evidence="2">
    <location>
        <begin position="106"/>
        <end position="117"/>
    </location>
</feature>
<feature type="compositionally biased region" description="Acidic residues" evidence="2">
    <location>
        <begin position="397"/>
        <end position="409"/>
    </location>
</feature>
<feature type="region of interest" description="Disordered" evidence="2">
    <location>
        <begin position="1"/>
        <end position="132"/>
    </location>
</feature>
<feature type="compositionally biased region" description="Basic and acidic residues" evidence="2">
    <location>
        <begin position="48"/>
        <end position="64"/>
    </location>
</feature>
<feature type="compositionally biased region" description="Pro residues" evidence="2">
    <location>
        <begin position="445"/>
        <end position="463"/>
    </location>
</feature>
<protein>
    <submittedName>
        <fullName evidence="3">Uncharacterized protein</fullName>
    </submittedName>
</protein>
<sequence>MAKQDSSNTTGRPSSFGASGRLGKRPDYRVQALLGPREMKWAALDDPQEAHQLSRHDGYRDGHSRSSNTAAQHERQKIPRREMMIPPLPPIPQGGRGVNWFSTFRGSKERERPKETKSYAFGQSSISHPRPADPAFVRGLKESQRQLYEPFLTEMGLSYEINREPMKLRPIISHDMSEEPLAAQPKQHLIREQGGPLSSNRPAPIAADNTVVNSIVHDDTQTRHHRRRHARDSGDILLSRLSTTAVIDEPNGVVNPQWMPRHIDAVAAGYTGFPDWSSNSDASEQTCKEEPPRTSRRNKRFGRIFTSEDLTKLTEFPEPAPFADEAHEDDGEKPLDTSFDAAKNDDEEKLSDANLNIVRDDSDHGDAGVVEERFNSDDEELSDASDSKVDVDRYDYTSDDEQLPDASDSEVDVDRYDYTVGKKDQGLAGEILSKTHRRPSIVVLPPTPPPSARPLPPLPPSAPGPDRARLRPVDWKAAFEEERYLLRREEAHFKAIQRISVPMMVAFEEIVNSLPEFKHAPNAMAIPPILRKILEERDEAMAEADMYVHRSLGLETQLDILMAELRDLRAQNRILTVDNQRLRNARGGLPLESEFKIETETATRRLTLVSPEGRY</sequence>
<proteinExistence type="predicted"/>
<reference evidence="3 4" key="1">
    <citation type="submission" date="2023-01" db="EMBL/GenBank/DDBJ databases">
        <title>Analysis of 21 Apiospora genomes using comparative genomics revels a genus with tremendous synthesis potential of carbohydrate active enzymes and secondary metabolites.</title>
        <authorList>
            <person name="Sorensen T."/>
        </authorList>
    </citation>
    <scope>NUCLEOTIDE SEQUENCE [LARGE SCALE GENOMIC DNA]</scope>
    <source>
        <strain evidence="3 4">CBS 117206</strain>
    </source>
</reference>